<dbReference type="SUPFAM" id="SSF144091">
    <property type="entry name" value="Rhomboid-like"/>
    <property type="match status" value="1"/>
</dbReference>
<feature type="compositionally biased region" description="Polar residues" evidence="5">
    <location>
        <begin position="316"/>
        <end position="333"/>
    </location>
</feature>
<comment type="subcellular location">
    <subcellularLocation>
        <location evidence="1">Membrane</location>
        <topology evidence="1">Multi-pass membrane protein</topology>
    </subcellularLocation>
</comment>
<evidence type="ECO:0000313" key="9">
    <source>
        <dbReference type="Proteomes" id="UP000316096"/>
    </source>
</evidence>
<sequence>MTMRFGLRRFPVVTAVVFAVTGLSNALQFLVPGMLARLERAPAGLHGDWWRTGTALFVQDGGVAGTLSNLAFLVVAGAVAEQVTSRPRWLLGYFGTALAGEFTGYAWQPYGGGNSIAICGLAGVVAVALWRGDVRLPPYAPVVLLIWCGALAADLWYPLVTIGVAASVLANVAADRGVPVARWAVAGALLTGAAMTVAENIHGAALLTGIAIAALLAGGRSGTVRGPAACQGPGEQPAYDQDGRGTGGPPVAGVAGQVQEPGGGEQVEQHGQGKGGAPADHQDHRRGEYGERDHQGAHQVDQSVHGHGGDPASGTAGRSATCRRSSAISRART</sequence>
<evidence type="ECO:0000256" key="3">
    <source>
        <dbReference type="ARBA" id="ARBA00022989"/>
    </source>
</evidence>
<evidence type="ECO:0000256" key="4">
    <source>
        <dbReference type="ARBA" id="ARBA00023136"/>
    </source>
</evidence>
<evidence type="ECO:0000256" key="6">
    <source>
        <dbReference type="SAM" id="Phobius"/>
    </source>
</evidence>
<dbReference type="GO" id="GO:0004252">
    <property type="term" value="F:serine-type endopeptidase activity"/>
    <property type="evidence" value="ECO:0007669"/>
    <property type="project" value="InterPro"/>
</dbReference>
<proteinExistence type="predicted"/>
<evidence type="ECO:0000256" key="2">
    <source>
        <dbReference type="ARBA" id="ARBA00022692"/>
    </source>
</evidence>
<dbReference type="AlphaFoldDB" id="A0A543CGB4"/>
<feature type="domain" description="Peptidase S54 rhomboid" evidence="7">
    <location>
        <begin position="47"/>
        <end position="195"/>
    </location>
</feature>
<keyword evidence="3 6" id="KW-1133">Transmembrane helix</keyword>
<accession>A0A543CGB4</accession>
<dbReference type="OrthoDB" id="3390953at2"/>
<evidence type="ECO:0000256" key="1">
    <source>
        <dbReference type="ARBA" id="ARBA00004141"/>
    </source>
</evidence>
<feature type="transmembrane region" description="Helical" evidence="6">
    <location>
        <begin position="61"/>
        <end position="80"/>
    </location>
</feature>
<evidence type="ECO:0000259" key="7">
    <source>
        <dbReference type="Pfam" id="PF01694"/>
    </source>
</evidence>
<feature type="transmembrane region" description="Helical" evidence="6">
    <location>
        <begin position="142"/>
        <end position="168"/>
    </location>
</feature>
<dbReference type="Gene3D" id="1.20.1540.10">
    <property type="entry name" value="Rhomboid-like"/>
    <property type="match status" value="1"/>
</dbReference>
<keyword evidence="2 6" id="KW-0812">Transmembrane</keyword>
<keyword evidence="9" id="KW-1185">Reference proteome</keyword>
<dbReference type="Pfam" id="PF01694">
    <property type="entry name" value="Rhomboid"/>
    <property type="match status" value="1"/>
</dbReference>
<name>A0A543CGB4_9ACTN</name>
<protein>
    <submittedName>
        <fullName evidence="8">Membrane associated rhomboid family serine protease</fullName>
    </submittedName>
</protein>
<dbReference type="GO" id="GO:0016020">
    <property type="term" value="C:membrane"/>
    <property type="evidence" value="ECO:0007669"/>
    <property type="project" value="UniProtKB-SubCell"/>
</dbReference>
<dbReference type="Proteomes" id="UP000316096">
    <property type="component" value="Unassembled WGS sequence"/>
</dbReference>
<comment type="caution">
    <text evidence="8">The sequence shown here is derived from an EMBL/GenBank/DDBJ whole genome shotgun (WGS) entry which is preliminary data.</text>
</comment>
<dbReference type="EMBL" id="VFOZ01000001">
    <property type="protein sequence ID" value="TQL96143.1"/>
    <property type="molecule type" value="Genomic_DNA"/>
</dbReference>
<reference evidence="8 9" key="1">
    <citation type="submission" date="2019-06" db="EMBL/GenBank/DDBJ databases">
        <title>Sequencing the genomes of 1000 actinobacteria strains.</title>
        <authorList>
            <person name="Klenk H.-P."/>
        </authorList>
    </citation>
    <scope>NUCLEOTIDE SEQUENCE [LARGE SCALE GENOMIC DNA]</scope>
    <source>
        <strain evidence="8 9">DSM 102200</strain>
    </source>
</reference>
<dbReference type="RefSeq" id="WP_141954958.1">
    <property type="nucleotide sequence ID" value="NZ_VFOZ01000001.1"/>
</dbReference>
<feature type="compositionally biased region" description="Low complexity" evidence="5">
    <location>
        <begin position="251"/>
        <end position="260"/>
    </location>
</feature>
<feature type="transmembrane region" description="Helical" evidence="6">
    <location>
        <begin position="89"/>
        <end position="107"/>
    </location>
</feature>
<feature type="region of interest" description="Disordered" evidence="5">
    <location>
        <begin position="224"/>
        <end position="333"/>
    </location>
</feature>
<keyword evidence="8" id="KW-0645">Protease</keyword>
<dbReference type="InterPro" id="IPR035952">
    <property type="entry name" value="Rhomboid-like_sf"/>
</dbReference>
<feature type="transmembrane region" description="Helical" evidence="6">
    <location>
        <begin position="113"/>
        <end position="130"/>
    </location>
</feature>
<keyword evidence="4 6" id="KW-0472">Membrane</keyword>
<dbReference type="InterPro" id="IPR022764">
    <property type="entry name" value="Peptidase_S54_rhomboid_dom"/>
</dbReference>
<evidence type="ECO:0000313" key="8">
    <source>
        <dbReference type="EMBL" id="TQL96143.1"/>
    </source>
</evidence>
<dbReference type="GO" id="GO:0006508">
    <property type="term" value="P:proteolysis"/>
    <property type="evidence" value="ECO:0007669"/>
    <property type="project" value="UniProtKB-KW"/>
</dbReference>
<evidence type="ECO:0000256" key="5">
    <source>
        <dbReference type="SAM" id="MobiDB-lite"/>
    </source>
</evidence>
<organism evidence="8 9">
    <name type="scientific">Actinoallomurus bryophytorum</name>
    <dbReference type="NCBI Taxonomy" id="1490222"/>
    <lineage>
        <taxon>Bacteria</taxon>
        <taxon>Bacillati</taxon>
        <taxon>Actinomycetota</taxon>
        <taxon>Actinomycetes</taxon>
        <taxon>Streptosporangiales</taxon>
        <taxon>Thermomonosporaceae</taxon>
        <taxon>Actinoallomurus</taxon>
    </lineage>
</organism>
<feature type="compositionally biased region" description="Basic and acidic residues" evidence="5">
    <location>
        <begin position="280"/>
        <end position="296"/>
    </location>
</feature>
<gene>
    <name evidence="8" type="ORF">FB559_1665</name>
</gene>
<keyword evidence="8" id="KW-0378">Hydrolase</keyword>